<dbReference type="Pfam" id="PF04542">
    <property type="entry name" value="Sigma70_r2"/>
    <property type="match status" value="1"/>
</dbReference>
<organism evidence="6">
    <name type="scientific">uncultured Rubrobacteraceae bacterium</name>
    <dbReference type="NCBI Taxonomy" id="349277"/>
    <lineage>
        <taxon>Bacteria</taxon>
        <taxon>Bacillati</taxon>
        <taxon>Actinomycetota</taxon>
        <taxon>Rubrobacteria</taxon>
        <taxon>Rubrobacterales</taxon>
        <taxon>Rubrobacteraceae</taxon>
        <taxon>environmental samples</taxon>
    </lineage>
</organism>
<dbReference type="InterPro" id="IPR013325">
    <property type="entry name" value="RNA_pol_sigma_r2"/>
</dbReference>
<evidence type="ECO:0000256" key="3">
    <source>
        <dbReference type="ARBA" id="ARBA00023125"/>
    </source>
</evidence>
<keyword evidence="3" id="KW-0238">DNA-binding</keyword>
<protein>
    <submittedName>
        <fullName evidence="6">RNA polymerase sigma factor RpoD</fullName>
    </submittedName>
</protein>
<dbReference type="InterPro" id="IPR013324">
    <property type="entry name" value="RNA_pol_sigma_r3/r4-like"/>
</dbReference>
<dbReference type="PROSITE" id="PS00715">
    <property type="entry name" value="SIGMA70_1"/>
    <property type="match status" value="1"/>
</dbReference>
<dbReference type="NCBIfam" id="TIGR02937">
    <property type="entry name" value="sigma70-ECF"/>
    <property type="match status" value="1"/>
</dbReference>
<keyword evidence="4" id="KW-0804">Transcription</keyword>
<dbReference type="InterPro" id="IPR036388">
    <property type="entry name" value="WH-like_DNA-bd_sf"/>
</dbReference>
<keyword evidence="2" id="KW-0731">Sigma factor</keyword>
<accession>A0A6J4QYU2</accession>
<keyword evidence="1" id="KW-0805">Transcription regulation</keyword>
<dbReference type="Pfam" id="PF04539">
    <property type="entry name" value="Sigma70_r3"/>
    <property type="match status" value="1"/>
</dbReference>
<gene>
    <name evidence="6" type="ORF">AVDCRST_MAG58-1645</name>
</gene>
<evidence type="ECO:0000256" key="1">
    <source>
        <dbReference type="ARBA" id="ARBA00023015"/>
    </source>
</evidence>
<dbReference type="CDD" id="cd06171">
    <property type="entry name" value="Sigma70_r4"/>
    <property type="match status" value="1"/>
</dbReference>
<dbReference type="SUPFAM" id="SSF88946">
    <property type="entry name" value="Sigma2 domain of RNA polymerase sigma factors"/>
    <property type="match status" value="1"/>
</dbReference>
<dbReference type="PANTHER" id="PTHR30603">
    <property type="entry name" value="RNA POLYMERASE SIGMA FACTOR RPO"/>
    <property type="match status" value="1"/>
</dbReference>
<dbReference type="InterPro" id="IPR007624">
    <property type="entry name" value="RNA_pol_sigma70_r3"/>
</dbReference>
<proteinExistence type="predicted"/>
<dbReference type="FunFam" id="1.10.601.10:FF:000001">
    <property type="entry name" value="RNA polymerase sigma factor SigA"/>
    <property type="match status" value="1"/>
</dbReference>
<dbReference type="EMBL" id="CADCVF010000036">
    <property type="protein sequence ID" value="CAA9456356.1"/>
    <property type="molecule type" value="Genomic_DNA"/>
</dbReference>
<sequence length="294" mass="34059">MKANFEKRKENQKLERESETPELLAKYLAHIGQGNLLTHKEEIDLSLRAKAGDRRARQRLIEKNLRLVVSVAKKYRGYGLPFEDLIQEGNIGLMKAVEKFDPDRGFRFSTYATWWIRQAVQRAVADKGRTIRVPVHMTEKIRKVSRAMSELALEIEREPTEDEVARRLDWDPDEVRLTMRAMPDATSLDQPVSSEETASQLGDFIEDDKVSDTPDTVMREMETEHLKEAIERLPDRARYVLVRRYGLDDREPATLAELGDELDISRERVRQLQREAERILKGGEYGRVLRDAVA</sequence>
<dbReference type="InterPro" id="IPR014284">
    <property type="entry name" value="RNA_pol_sigma-70_dom"/>
</dbReference>
<reference evidence="6" key="1">
    <citation type="submission" date="2020-02" db="EMBL/GenBank/DDBJ databases">
        <authorList>
            <person name="Meier V. D."/>
        </authorList>
    </citation>
    <scope>NUCLEOTIDE SEQUENCE</scope>
    <source>
        <strain evidence="6">AVDCRST_MAG58</strain>
    </source>
</reference>
<dbReference type="InterPro" id="IPR009042">
    <property type="entry name" value="RNA_pol_sigma70_r1_2"/>
</dbReference>
<feature type="domain" description="RNA polymerase sigma-70" evidence="5">
    <location>
        <begin position="84"/>
        <end position="97"/>
    </location>
</feature>
<dbReference type="AlphaFoldDB" id="A0A6J4QYU2"/>
<dbReference type="PANTHER" id="PTHR30603:SF47">
    <property type="entry name" value="RNA POLYMERASE SIGMA FACTOR SIGD, CHLOROPLASTIC"/>
    <property type="match status" value="1"/>
</dbReference>
<evidence type="ECO:0000256" key="4">
    <source>
        <dbReference type="ARBA" id="ARBA00023163"/>
    </source>
</evidence>
<dbReference type="PIRSF" id="PIRSF000770">
    <property type="entry name" value="RNA_pol_sigma-SigE/K"/>
    <property type="match status" value="1"/>
</dbReference>
<dbReference type="InterPro" id="IPR050239">
    <property type="entry name" value="Sigma-70_RNA_pol_init_factors"/>
</dbReference>
<evidence type="ECO:0000256" key="2">
    <source>
        <dbReference type="ARBA" id="ARBA00023082"/>
    </source>
</evidence>
<evidence type="ECO:0000259" key="5">
    <source>
        <dbReference type="PROSITE" id="PS00715"/>
    </source>
</evidence>
<dbReference type="Gene3D" id="1.10.10.10">
    <property type="entry name" value="Winged helix-like DNA-binding domain superfamily/Winged helix DNA-binding domain"/>
    <property type="match status" value="2"/>
</dbReference>
<dbReference type="GO" id="GO:0006352">
    <property type="term" value="P:DNA-templated transcription initiation"/>
    <property type="evidence" value="ECO:0007669"/>
    <property type="project" value="InterPro"/>
</dbReference>
<dbReference type="GO" id="GO:0003677">
    <property type="term" value="F:DNA binding"/>
    <property type="evidence" value="ECO:0007669"/>
    <property type="project" value="UniProtKB-KW"/>
</dbReference>
<dbReference type="InterPro" id="IPR007630">
    <property type="entry name" value="RNA_pol_sigma70_r4"/>
</dbReference>
<dbReference type="Gene3D" id="1.10.601.10">
    <property type="entry name" value="RNA Polymerase Primary Sigma Factor"/>
    <property type="match status" value="1"/>
</dbReference>
<dbReference type="Pfam" id="PF00140">
    <property type="entry name" value="Sigma70_r1_2"/>
    <property type="match status" value="1"/>
</dbReference>
<name>A0A6J4QYU2_9ACTN</name>
<dbReference type="InterPro" id="IPR000943">
    <property type="entry name" value="RNA_pol_sigma70"/>
</dbReference>
<dbReference type="GO" id="GO:0016987">
    <property type="term" value="F:sigma factor activity"/>
    <property type="evidence" value="ECO:0007669"/>
    <property type="project" value="UniProtKB-KW"/>
</dbReference>
<dbReference type="Pfam" id="PF04545">
    <property type="entry name" value="Sigma70_r4"/>
    <property type="match status" value="1"/>
</dbReference>
<dbReference type="SUPFAM" id="SSF88659">
    <property type="entry name" value="Sigma3 and sigma4 domains of RNA polymerase sigma factors"/>
    <property type="match status" value="2"/>
</dbReference>
<evidence type="ECO:0000313" key="6">
    <source>
        <dbReference type="EMBL" id="CAA9456356.1"/>
    </source>
</evidence>
<dbReference type="PRINTS" id="PR00046">
    <property type="entry name" value="SIGMA70FCT"/>
</dbReference>
<dbReference type="InterPro" id="IPR007627">
    <property type="entry name" value="RNA_pol_sigma70_r2"/>
</dbReference>